<dbReference type="EMBL" id="UGMS01000004">
    <property type="protein sequence ID" value="STW80519.1"/>
    <property type="molecule type" value="Genomic_DNA"/>
</dbReference>
<reference evidence="2 3" key="1">
    <citation type="submission" date="2018-06" db="EMBL/GenBank/DDBJ databases">
        <authorList>
            <consortium name="Pathogen Informatics"/>
            <person name="Doyle S."/>
        </authorList>
    </citation>
    <scope>NUCLEOTIDE SEQUENCE [LARGE SCALE GENOMIC DNA]</scope>
    <source>
        <strain evidence="2 3">NCTC11685</strain>
    </source>
</reference>
<evidence type="ECO:0000313" key="3">
    <source>
        <dbReference type="Proteomes" id="UP000254863"/>
    </source>
</evidence>
<dbReference type="Proteomes" id="UP000254863">
    <property type="component" value="Unassembled WGS sequence"/>
</dbReference>
<keyword evidence="1" id="KW-0732">Signal</keyword>
<sequence>MKHRQIKLLAASVFLALSVVSEIAQAAGVLTNWPPGGQHHV</sequence>
<protein>
    <submittedName>
        <fullName evidence="2">Dipeptide-binding ABC transporter</fullName>
    </submittedName>
</protein>
<evidence type="ECO:0000313" key="2">
    <source>
        <dbReference type="EMBL" id="STW80519.1"/>
    </source>
</evidence>
<comment type="caution">
    <text evidence="2">The sequence shown here is derived from an EMBL/GenBank/DDBJ whole genome shotgun (WGS) entry which is preliminary data.</text>
</comment>
<name>A0A7H4PQ46_9ENTR</name>
<organism evidence="2 3">
    <name type="scientific">Klebsiella michiganensis</name>
    <dbReference type="NCBI Taxonomy" id="1134687"/>
    <lineage>
        <taxon>Bacteria</taxon>
        <taxon>Pseudomonadati</taxon>
        <taxon>Pseudomonadota</taxon>
        <taxon>Gammaproteobacteria</taxon>
        <taxon>Enterobacterales</taxon>
        <taxon>Enterobacteriaceae</taxon>
        <taxon>Klebsiella/Raoultella group</taxon>
        <taxon>Klebsiella</taxon>
    </lineage>
</organism>
<gene>
    <name evidence="2" type="ORF">NCTC11685_07881</name>
</gene>
<feature type="signal peptide" evidence="1">
    <location>
        <begin position="1"/>
        <end position="26"/>
    </location>
</feature>
<feature type="chain" id="PRO_5028932597" evidence="1">
    <location>
        <begin position="27"/>
        <end position="41"/>
    </location>
</feature>
<dbReference type="AlphaFoldDB" id="A0A7H4PQ46"/>
<evidence type="ECO:0000256" key="1">
    <source>
        <dbReference type="SAM" id="SignalP"/>
    </source>
</evidence>
<accession>A0A7H4PQ46</accession>
<proteinExistence type="predicted"/>